<proteinExistence type="predicted"/>
<dbReference type="AlphaFoldDB" id="A0A8H4VJA4"/>
<feature type="region of interest" description="Disordered" evidence="1">
    <location>
        <begin position="1"/>
        <end position="22"/>
    </location>
</feature>
<evidence type="ECO:0000313" key="2">
    <source>
        <dbReference type="EMBL" id="KAF4611742.1"/>
    </source>
</evidence>
<keyword evidence="3" id="KW-1185">Reference proteome</keyword>
<dbReference type="EMBL" id="JAACJL010000057">
    <property type="protein sequence ID" value="KAF4611742.1"/>
    <property type="molecule type" value="Genomic_DNA"/>
</dbReference>
<name>A0A8H4VJA4_9AGAR</name>
<gene>
    <name evidence="2" type="ORF">D9613_004062</name>
</gene>
<protein>
    <submittedName>
        <fullName evidence="2">Uncharacterized protein</fullName>
    </submittedName>
</protein>
<sequence>MGDSVQAKKKREKPQPKDVDYLSNLGKDTEQLLQALESICKEKTSLSRPLEQKKGASTQITHDALQVQYIQAINDGVVAAQFCYDISEEALKLLRDLKERREMHKDTWKLGDMLIKQAVLLHLKEDRGKEIFEKVQVPIDKLRAFEEAKLMLARRDNGAFLYLRNVIGTETAVDQDGIRNISKSMRVLDKLTDNARFYLSWWTWMRSWTSPLGIMAGTDHDSKSNKLSEHWTNINKLCLQYTTLVKKLDIGQPEDSRHAKVGFARRYGSKQGEAKSPKPIERPALLRVGNSILISQPSEQTTESSISVKLSMVQILPKGLCFLRLDIQSIGSVTHRVDSMTVRWHFSKATGAPESAEDPRVIDIAPKQSTGAKNEEFRERVINAEVPVQVKFGAVVTAGPKLSGQVTTKTKLERATVLTGIIGGHGQQVEWRAKENRSLKSGIPAHFCLAVVLKYSSTIVMKVQVDATQRTGKFLFDFSGPVIKAEAAFEVDVGTLRREYKPTQPSEEWEVWFPKITGDVEGANLERVQAPLYRP</sequence>
<accession>A0A8H4VJA4</accession>
<evidence type="ECO:0000256" key="1">
    <source>
        <dbReference type="SAM" id="MobiDB-lite"/>
    </source>
</evidence>
<evidence type="ECO:0000313" key="3">
    <source>
        <dbReference type="Proteomes" id="UP000521872"/>
    </source>
</evidence>
<reference evidence="2 3" key="1">
    <citation type="submission" date="2019-12" db="EMBL/GenBank/DDBJ databases">
        <authorList>
            <person name="Floudas D."/>
            <person name="Bentzer J."/>
            <person name="Ahren D."/>
            <person name="Johansson T."/>
            <person name="Persson P."/>
            <person name="Tunlid A."/>
        </authorList>
    </citation>
    <scope>NUCLEOTIDE SEQUENCE [LARGE SCALE GENOMIC DNA]</scope>
    <source>
        <strain evidence="2 3">CBS 102.39</strain>
    </source>
</reference>
<organism evidence="2 3">
    <name type="scientific">Agrocybe pediades</name>
    <dbReference type="NCBI Taxonomy" id="84607"/>
    <lineage>
        <taxon>Eukaryota</taxon>
        <taxon>Fungi</taxon>
        <taxon>Dikarya</taxon>
        <taxon>Basidiomycota</taxon>
        <taxon>Agaricomycotina</taxon>
        <taxon>Agaricomycetes</taxon>
        <taxon>Agaricomycetidae</taxon>
        <taxon>Agaricales</taxon>
        <taxon>Agaricineae</taxon>
        <taxon>Strophariaceae</taxon>
        <taxon>Agrocybe</taxon>
    </lineage>
</organism>
<comment type="caution">
    <text evidence="2">The sequence shown here is derived from an EMBL/GenBank/DDBJ whole genome shotgun (WGS) entry which is preliminary data.</text>
</comment>
<dbReference type="Proteomes" id="UP000521872">
    <property type="component" value="Unassembled WGS sequence"/>
</dbReference>